<gene>
    <name evidence="8" type="ORF">N7496_000925</name>
</gene>
<feature type="repeat" description="WD" evidence="7">
    <location>
        <begin position="227"/>
        <end position="269"/>
    </location>
</feature>
<evidence type="ECO:0000313" key="8">
    <source>
        <dbReference type="EMBL" id="KAJ5389857.1"/>
    </source>
</evidence>
<dbReference type="InterPro" id="IPR036322">
    <property type="entry name" value="WD40_repeat_dom_sf"/>
</dbReference>
<evidence type="ECO:0000256" key="7">
    <source>
        <dbReference type="PROSITE-ProRule" id="PRU00221"/>
    </source>
</evidence>
<dbReference type="InterPro" id="IPR011044">
    <property type="entry name" value="Quino_amine_DH_bsu"/>
</dbReference>
<keyword evidence="9" id="KW-1185">Reference proteome</keyword>
<dbReference type="PROSITE" id="PS00678">
    <property type="entry name" value="WD_REPEATS_1"/>
    <property type="match status" value="1"/>
</dbReference>
<reference evidence="8" key="1">
    <citation type="submission" date="2022-11" db="EMBL/GenBank/DDBJ databases">
        <authorList>
            <person name="Petersen C."/>
        </authorList>
    </citation>
    <scope>NUCLEOTIDE SEQUENCE</scope>
    <source>
        <strain evidence="8">IBT 29864</strain>
    </source>
</reference>
<feature type="repeat" description="WD" evidence="7">
    <location>
        <begin position="815"/>
        <end position="849"/>
    </location>
</feature>
<proteinExistence type="inferred from homology"/>
<keyword evidence="4" id="KW-0819">tRNA processing</keyword>
<name>A0A9X0B6K8_9EURO</name>
<dbReference type="PANTHER" id="PTHR14344">
    <property type="entry name" value="WD REPEAT PROTEIN"/>
    <property type="match status" value="1"/>
</dbReference>
<dbReference type="PROSITE" id="PS50294">
    <property type="entry name" value="WD_REPEATS_REGION"/>
    <property type="match status" value="1"/>
</dbReference>
<evidence type="ECO:0000256" key="3">
    <source>
        <dbReference type="ARBA" id="ARBA00022574"/>
    </source>
</evidence>
<evidence type="ECO:0008006" key="10">
    <source>
        <dbReference type="Google" id="ProtNLM"/>
    </source>
</evidence>
<dbReference type="Proteomes" id="UP001147782">
    <property type="component" value="Unassembled WGS sequence"/>
</dbReference>
<keyword evidence="3 7" id="KW-0853">WD repeat</keyword>
<keyword evidence="2" id="KW-0963">Cytoplasm</keyword>
<comment type="caution">
    <text evidence="8">The sequence shown here is derived from an EMBL/GenBank/DDBJ whole genome shotgun (WGS) entry which is preliminary data.</text>
</comment>
<evidence type="ECO:0000256" key="6">
    <source>
        <dbReference type="ARBA" id="ARBA00038255"/>
    </source>
</evidence>
<dbReference type="SMART" id="SM00320">
    <property type="entry name" value="WD40"/>
    <property type="match status" value="9"/>
</dbReference>
<dbReference type="AlphaFoldDB" id="A0A9X0B6K8"/>
<dbReference type="EMBL" id="JAPZBS010000001">
    <property type="protein sequence ID" value="KAJ5389857.1"/>
    <property type="molecule type" value="Genomic_DNA"/>
</dbReference>
<sequence>MEIFDASDILLTQKWQHVDACLPISALKVFQCHGRTLIFEGQGPYLRVIDEQSGNVSAQVQAFKRNHVHGFITFLCTQDSQDGAYCESIMVWGGKSLRVIEFSIDQNYGVTLALSSAEFLTPDWLMSGCAAVAGEPNTVFLITANNALLMARVEDGDYAHYSKAICIHQLATSVKCILYAADLVALSPSHILIASGTAFGEIVVWSCFITEKDPSQLKAVGSIHHYFTGHDGSVFGVRIFPNISSLNGGLSGRLLASCSDDRTVRIWDITDCESKTPQDPSAYSTDGFELRSTGYGSGLGSESCVAKAFGHAARIWSVNICPVEENSPNTLGLVSRGEDRACVVWELSWETMSSGATQYQLREMSSAQPHLGRHIWALDLCEQGEETTVYTGGADGALKSFKAKKHVFAPSKYNTPGQNNLLGQKRSSDPDAPKTFDFVASDYLIACSLRSELRLGHVSPIDNANVTWETLCTAEDLRSYSLITGIPRRGLALIANSEGLVRLYNHNTRSITELVNLGKRPRSILIAHEQAHFDRISVLVNYYAGEEATLLTVTGWKSGCPRAEATPFSLPKAPYITTAACLTLNSKHLLLGSELGGVAVYQVAGLGLSSKPLVDERRIHGHEGTTCIRAVNPTADEQEYILTCGRDGNYCYHELKVEGESDVALETLDRTSSGLGQDLWGAYLEETTGDLVVYGFRSQNFVLRNETRQQDIISIASGGARRIWAYKPNTESSKPLLAWLEKPNLQVMRIQTDINRSIRAGGHGRELRTMDGLGAINGRGSFFATGAEDTIVRIFAASSQASEGPWGSFECLRILDKHRSGIQQVSWSKDGQYLFTCAGQEELFVWGIRWLPSFDICVKMVAECPKSDPDSEMRITSFDFVDVEESNAEKGFLLCLALSNSTIKVFHFSPSGQFRFTLLARGRYMTNCLTQTKLWVKDSSVSLITAATDGYFTLWDLTDKLQPFYDISSSTLKARQSFDGSSIIPEDIACESRYQVHSNSIKAMELVPLSETDALIVTASDDSSITASLLRTRSTDSDINESGVNAHVSTISVPDAHAASATALKVLRREAITAAGSSSQVSKLTLVTSGNDHRLKFWSITVDPTKQGTEGIIVEFLLDRYSAVADIASLSFLPDPVSQGHSDCMLGEERQGKLLVGGAGMEMSETRL</sequence>
<dbReference type="GeneID" id="81433033"/>
<dbReference type="SUPFAM" id="SSF50978">
    <property type="entry name" value="WD40 repeat-like"/>
    <property type="match status" value="3"/>
</dbReference>
<dbReference type="InterPro" id="IPR051973">
    <property type="entry name" value="tRNA_Anticodon_Mtase-Reg"/>
</dbReference>
<accession>A0A9X0B6K8</accession>
<dbReference type="PANTHER" id="PTHR14344:SF3">
    <property type="entry name" value="WD REPEAT-CONTAINING PROTEIN 6"/>
    <property type="match status" value="1"/>
</dbReference>
<dbReference type="OrthoDB" id="5594999at2759"/>
<dbReference type="SUPFAM" id="SSF50969">
    <property type="entry name" value="YVTN repeat-like/Quinoprotein amine dehydrogenase"/>
    <property type="match status" value="1"/>
</dbReference>
<dbReference type="RefSeq" id="XP_056560585.1">
    <property type="nucleotide sequence ID" value="XM_056693856.1"/>
</dbReference>
<evidence type="ECO:0000313" key="9">
    <source>
        <dbReference type="Proteomes" id="UP001147782"/>
    </source>
</evidence>
<keyword evidence="5" id="KW-0677">Repeat</keyword>
<organism evidence="8 9">
    <name type="scientific">Penicillium cataractarum</name>
    <dbReference type="NCBI Taxonomy" id="2100454"/>
    <lineage>
        <taxon>Eukaryota</taxon>
        <taxon>Fungi</taxon>
        <taxon>Dikarya</taxon>
        <taxon>Ascomycota</taxon>
        <taxon>Pezizomycotina</taxon>
        <taxon>Eurotiomycetes</taxon>
        <taxon>Eurotiomycetidae</taxon>
        <taxon>Eurotiales</taxon>
        <taxon>Aspergillaceae</taxon>
        <taxon>Penicillium</taxon>
    </lineage>
</organism>
<dbReference type="PROSITE" id="PS50082">
    <property type="entry name" value="WD_REPEATS_2"/>
    <property type="match status" value="2"/>
</dbReference>
<dbReference type="Gene3D" id="2.130.10.10">
    <property type="entry name" value="YVTN repeat-like/Quinoprotein amine dehydrogenase"/>
    <property type="match status" value="3"/>
</dbReference>
<evidence type="ECO:0000256" key="1">
    <source>
        <dbReference type="ARBA" id="ARBA00004496"/>
    </source>
</evidence>
<dbReference type="InterPro" id="IPR001680">
    <property type="entry name" value="WD40_rpt"/>
</dbReference>
<evidence type="ECO:0000256" key="5">
    <source>
        <dbReference type="ARBA" id="ARBA00022737"/>
    </source>
</evidence>
<comment type="similarity">
    <text evidence="6">Belongs to the WD repeat WDR6 family.</text>
</comment>
<evidence type="ECO:0000256" key="4">
    <source>
        <dbReference type="ARBA" id="ARBA00022694"/>
    </source>
</evidence>
<evidence type="ECO:0000256" key="2">
    <source>
        <dbReference type="ARBA" id="ARBA00022490"/>
    </source>
</evidence>
<protein>
    <recommendedName>
        <fullName evidence="10">WD repeat protein</fullName>
    </recommendedName>
</protein>
<dbReference type="InterPro" id="IPR015943">
    <property type="entry name" value="WD40/YVTN_repeat-like_dom_sf"/>
</dbReference>
<comment type="subcellular location">
    <subcellularLocation>
        <location evidence="1">Cytoplasm</location>
    </subcellularLocation>
</comment>
<dbReference type="Pfam" id="PF00400">
    <property type="entry name" value="WD40"/>
    <property type="match status" value="2"/>
</dbReference>
<dbReference type="InterPro" id="IPR019775">
    <property type="entry name" value="WD40_repeat_CS"/>
</dbReference>
<dbReference type="GO" id="GO:0005737">
    <property type="term" value="C:cytoplasm"/>
    <property type="evidence" value="ECO:0007669"/>
    <property type="project" value="UniProtKB-SubCell"/>
</dbReference>
<reference evidence="8" key="2">
    <citation type="journal article" date="2023" name="IMA Fungus">
        <title>Comparative genomic study of the Penicillium genus elucidates a diverse pangenome and 15 lateral gene transfer events.</title>
        <authorList>
            <person name="Petersen C."/>
            <person name="Sorensen T."/>
            <person name="Nielsen M.R."/>
            <person name="Sondergaard T.E."/>
            <person name="Sorensen J.L."/>
            <person name="Fitzpatrick D.A."/>
            <person name="Frisvad J.C."/>
            <person name="Nielsen K.L."/>
        </authorList>
    </citation>
    <scope>NUCLEOTIDE SEQUENCE</scope>
    <source>
        <strain evidence="8">IBT 29864</strain>
    </source>
</reference>
<dbReference type="GO" id="GO:0030488">
    <property type="term" value="P:tRNA methylation"/>
    <property type="evidence" value="ECO:0007669"/>
    <property type="project" value="TreeGrafter"/>
</dbReference>